<dbReference type="SUPFAM" id="SSF55804">
    <property type="entry name" value="Phoshotransferase/anion transport protein"/>
    <property type="match status" value="1"/>
</dbReference>
<dbReference type="RefSeq" id="WP_405274577.1">
    <property type="nucleotide sequence ID" value="NZ_CP144380.1"/>
</dbReference>
<dbReference type="PANTHER" id="PTHR47738">
    <property type="entry name" value="PTS SYSTEM FRUCTOSE-LIKE EIIA COMPONENT-RELATED"/>
    <property type="match status" value="1"/>
</dbReference>
<evidence type="ECO:0000313" key="2">
    <source>
        <dbReference type="EMBL" id="MEK9502204.1"/>
    </source>
</evidence>
<evidence type="ECO:0000259" key="1">
    <source>
        <dbReference type="PROSITE" id="PS51094"/>
    </source>
</evidence>
<keyword evidence="2" id="KW-0762">Sugar transport</keyword>
<dbReference type="PROSITE" id="PS00372">
    <property type="entry name" value="PTS_EIIA_TYPE_2_HIS"/>
    <property type="match status" value="1"/>
</dbReference>
<dbReference type="EMBL" id="JBBHLI010000010">
    <property type="protein sequence ID" value="MEK9502204.1"/>
    <property type="molecule type" value="Genomic_DNA"/>
</dbReference>
<reference evidence="2 3" key="1">
    <citation type="submission" date="2024-02" db="EMBL/GenBank/DDBJ databases">
        <title>A novel Gemmatimonadota bacterium.</title>
        <authorList>
            <person name="Du Z.-J."/>
            <person name="Ye Y.-Q."/>
        </authorList>
    </citation>
    <scope>NUCLEOTIDE SEQUENCE [LARGE SCALE GENOMIC DNA]</scope>
    <source>
        <strain evidence="2 3">DH-20</strain>
    </source>
</reference>
<feature type="domain" description="PTS EIIA type-2" evidence="1">
    <location>
        <begin position="5"/>
        <end position="149"/>
    </location>
</feature>
<accession>A0ABU9EDM0</accession>
<keyword evidence="2" id="KW-0813">Transport</keyword>
<proteinExistence type="predicted"/>
<protein>
    <submittedName>
        <fullName evidence="2">PTS sugar transporter subunit IIA</fullName>
    </submittedName>
</protein>
<evidence type="ECO:0000313" key="3">
    <source>
        <dbReference type="Proteomes" id="UP001484239"/>
    </source>
</evidence>
<dbReference type="Pfam" id="PF00359">
    <property type="entry name" value="PTS_EIIA_2"/>
    <property type="match status" value="1"/>
</dbReference>
<keyword evidence="3" id="KW-1185">Reference proteome</keyword>
<dbReference type="PROSITE" id="PS51094">
    <property type="entry name" value="PTS_EIIA_TYPE_2"/>
    <property type="match status" value="1"/>
</dbReference>
<organism evidence="2 3">
    <name type="scientific">Gaopeijia maritima</name>
    <dbReference type="NCBI Taxonomy" id="3119007"/>
    <lineage>
        <taxon>Bacteria</taxon>
        <taxon>Pseudomonadati</taxon>
        <taxon>Gemmatimonadota</taxon>
        <taxon>Longimicrobiia</taxon>
        <taxon>Gaopeijiales</taxon>
        <taxon>Gaopeijiaceae</taxon>
        <taxon>Gaopeijia</taxon>
    </lineage>
</organism>
<dbReference type="InterPro" id="IPR051541">
    <property type="entry name" value="PTS_SugarTrans_NitroReg"/>
</dbReference>
<name>A0ABU9EDM0_9BACT</name>
<dbReference type="InterPro" id="IPR002178">
    <property type="entry name" value="PTS_EIIA_type-2_dom"/>
</dbReference>
<sequence length="154" mass="16699">MRLNEYLRADLVLTDLAADDLHSVVDALAAHLAEAGVTRDADTVSAALAAREAAHTTAMGHGMALPHATIDGLERAVLMVALAKEAIQFGPEETDPVRVFFVLLSPPGREGEHIKLLARICRLVRHPGFVDELVTVDDGERAVEVIRRVDEQHV</sequence>
<gene>
    <name evidence="2" type="ORF">WI372_14520</name>
</gene>
<comment type="caution">
    <text evidence="2">The sequence shown here is derived from an EMBL/GenBank/DDBJ whole genome shotgun (WGS) entry which is preliminary data.</text>
</comment>
<dbReference type="Proteomes" id="UP001484239">
    <property type="component" value="Unassembled WGS sequence"/>
</dbReference>
<dbReference type="Gene3D" id="3.40.930.10">
    <property type="entry name" value="Mannitol-specific EII, Chain A"/>
    <property type="match status" value="1"/>
</dbReference>
<dbReference type="InterPro" id="IPR016152">
    <property type="entry name" value="PTrfase/Anion_transptr"/>
</dbReference>